<dbReference type="PIRSF" id="PIRSF026426">
    <property type="entry name" value="DUF1499"/>
    <property type="match status" value="1"/>
</dbReference>
<dbReference type="AlphaFoldDB" id="A0A330LJV2"/>
<sequence length="159" mass="17996">MFTSRIYTRSTFILTCSLVLTACTGARPHNLGIVNATLAPCPETPNCVSSDSLDESHYVPAFKLEASSEQVWTEIKLYLNSQSNMEIVRERNDYLYVESTSTLMRFVDDFELHLREQHGIIAVRSASRYGQSDFGVNKDRVDALYLYLSEKGLVSEAIR</sequence>
<feature type="signal peptide" evidence="1">
    <location>
        <begin position="1"/>
        <end position="22"/>
    </location>
</feature>
<evidence type="ECO:0000256" key="1">
    <source>
        <dbReference type="SAM" id="SignalP"/>
    </source>
</evidence>
<keyword evidence="3" id="KW-1185">Reference proteome</keyword>
<organism evidence="2 3">
    <name type="scientific">Moritella yayanosii</name>
    <dbReference type="NCBI Taxonomy" id="69539"/>
    <lineage>
        <taxon>Bacteria</taxon>
        <taxon>Pseudomonadati</taxon>
        <taxon>Pseudomonadota</taxon>
        <taxon>Gammaproteobacteria</taxon>
        <taxon>Alteromonadales</taxon>
        <taxon>Moritellaceae</taxon>
        <taxon>Moritella</taxon>
    </lineage>
</organism>
<evidence type="ECO:0000313" key="3">
    <source>
        <dbReference type="Proteomes" id="UP000250163"/>
    </source>
</evidence>
<dbReference type="Pfam" id="PF07386">
    <property type="entry name" value="DUF1499"/>
    <property type="match status" value="1"/>
</dbReference>
<protein>
    <recommendedName>
        <fullName evidence="4">DUF1499 domain-containing protein</fullName>
    </recommendedName>
</protein>
<dbReference type="Proteomes" id="UP000250163">
    <property type="component" value="Chromosome MORIYA"/>
</dbReference>
<dbReference type="KEGG" id="mya:MORIYA_0856"/>
<proteinExistence type="predicted"/>
<evidence type="ECO:0008006" key="4">
    <source>
        <dbReference type="Google" id="ProtNLM"/>
    </source>
</evidence>
<dbReference type="EMBL" id="LS483250">
    <property type="protein sequence ID" value="SQD77334.1"/>
    <property type="molecule type" value="Genomic_DNA"/>
</dbReference>
<feature type="chain" id="PRO_5016463976" description="DUF1499 domain-containing protein" evidence="1">
    <location>
        <begin position="23"/>
        <end position="159"/>
    </location>
</feature>
<dbReference type="PANTHER" id="PTHR34801:SF6">
    <property type="entry name" value="SLL1620 PROTEIN"/>
    <property type="match status" value="1"/>
</dbReference>
<evidence type="ECO:0000313" key="2">
    <source>
        <dbReference type="EMBL" id="SQD77334.1"/>
    </source>
</evidence>
<dbReference type="PROSITE" id="PS51257">
    <property type="entry name" value="PROKAR_LIPOPROTEIN"/>
    <property type="match status" value="1"/>
</dbReference>
<keyword evidence="1" id="KW-0732">Signal</keyword>
<dbReference type="RefSeq" id="WP_112712902.1">
    <property type="nucleotide sequence ID" value="NZ_LS483250.1"/>
</dbReference>
<accession>A0A330LJV2</accession>
<name>A0A330LJV2_9GAMM</name>
<dbReference type="InterPro" id="IPR010865">
    <property type="entry name" value="DUF1499"/>
</dbReference>
<reference evidence="3" key="1">
    <citation type="submission" date="2018-05" db="EMBL/GenBank/DDBJ databases">
        <authorList>
            <person name="Cea G.-C."/>
            <person name="William W."/>
        </authorList>
    </citation>
    <scope>NUCLEOTIDE SEQUENCE [LARGE SCALE GENOMIC DNA]</scope>
    <source>
        <strain evidence="3">DB21MT 5</strain>
    </source>
</reference>
<dbReference type="PANTHER" id="PTHR34801">
    <property type="entry name" value="EXPRESSED PROTEIN"/>
    <property type="match status" value="1"/>
</dbReference>
<gene>
    <name evidence="2" type="ORF">MORIYA_0856</name>
</gene>
<dbReference type="OrthoDB" id="9793534at2"/>